<evidence type="ECO:0000256" key="5">
    <source>
        <dbReference type="HAMAP-Rule" id="MF_02033"/>
    </source>
</evidence>
<dbReference type="PANTHER" id="PTHR32432:SF4">
    <property type="entry name" value="CELL DIVISION PROTEIN FTSA"/>
    <property type="match status" value="1"/>
</dbReference>
<comment type="subcellular location">
    <subcellularLocation>
        <location evidence="5">Cell membrane</location>
        <topology evidence="5">Peripheral membrane protein</topology>
        <orientation evidence="5">Cytoplasmic side</orientation>
    </subcellularLocation>
    <text evidence="5">Localizes to the Z ring in an FtsZ-dependent manner. Targeted to the membrane through a conserved C-terminal amphipathic helix.</text>
</comment>
<protein>
    <recommendedName>
        <fullName evidence="5 6">Cell division protein FtsA</fullName>
    </recommendedName>
</protein>
<dbReference type="OrthoDB" id="9810567at2"/>
<evidence type="ECO:0000259" key="7">
    <source>
        <dbReference type="SMART" id="SM00842"/>
    </source>
</evidence>
<dbReference type="InterPro" id="IPR050696">
    <property type="entry name" value="FtsA/MreB"/>
</dbReference>
<dbReference type="CDD" id="cd24048">
    <property type="entry name" value="ASKHA_NBD_FtsA"/>
    <property type="match status" value="1"/>
</dbReference>
<comment type="subunit">
    <text evidence="5">Self-interacts. Interacts with FtsZ.</text>
</comment>
<dbReference type="RefSeq" id="WP_090273829.1">
    <property type="nucleotide sequence ID" value="NZ_LT629748.1"/>
</dbReference>
<keyword evidence="4 5" id="KW-0131">Cell cycle</keyword>
<comment type="similarity">
    <text evidence="5 6">Belongs to the FtsA/MreB family.</text>
</comment>
<keyword evidence="3 5" id="KW-0472">Membrane</keyword>
<dbReference type="HAMAP" id="MF_02033">
    <property type="entry name" value="FtsA"/>
    <property type="match status" value="1"/>
</dbReference>
<accession>A0A1H1UCF4</accession>
<evidence type="ECO:0000313" key="9">
    <source>
        <dbReference type="Proteomes" id="UP000243426"/>
    </source>
</evidence>
<dbReference type="GO" id="GO:0009898">
    <property type="term" value="C:cytoplasmic side of plasma membrane"/>
    <property type="evidence" value="ECO:0007669"/>
    <property type="project" value="UniProtKB-UniRule"/>
</dbReference>
<evidence type="ECO:0000256" key="1">
    <source>
        <dbReference type="ARBA" id="ARBA00022475"/>
    </source>
</evidence>
<evidence type="ECO:0000256" key="3">
    <source>
        <dbReference type="ARBA" id="ARBA00023136"/>
    </source>
</evidence>
<comment type="function">
    <text evidence="5 6">Cell division protein that is involved in the assembly of the Z ring. May serve as a membrane anchor for the Z ring.</text>
</comment>
<feature type="domain" description="SHS2" evidence="7">
    <location>
        <begin position="10"/>
        <end position="196"/>
    </location>
</feature>
<dbReference type="SUPFAM" id="SSF53067">
    <property type="entry name" value="Actin-like ATPase domain"/>
    <property type="match status" value="2"/>
</dbReference>
<dbReference type="PIRSF" id="PIRSF003101">
    <property type="entry name" value="FtsA"/>
    <property type="match status" value="1"/>
</dbReference>
<dbReference type="FunFam" id="3.30.1490.110:FF:000002">
    <property type="entry name" value="Cell division protein FtsA"/>
    <property type="match status" value="1"/>
</dbReference>
<dbReference type="AlphaFoldDB" id="A0A1H1UCF4"/>
<dbReference type="InterPro" id="IPR003494">
    <property type="entry name" value="SHS2_FtsA"/>
</dbReference>
<dbReference type="GO" id="GO:0043093">
    <property type="term" value="P:FtsZ-dependent cytokinesis"/>
    <property type="evidence" value="ECO:0007669"/>
    <property type="project" value="UniProtKB-UniRule"/>
</dbReference>
<keyword evidence="9" id="KW-1185">Reference proteome</keyword>
<dbReference type="InterPro" id="IPR020823">
    <property type="entry name" value="Cell_div_FtsA"/>
</dbReference>
<dbReference type="EMBL" id="LT629748">
    <property type="protein sequence ID" value="SDS69981.1"/>
    <property type="molecule type" value="Genomic_DNA"/>
</dbReference>
<keyword evidence="2 5" id="KW-0132">Cell division</keyword>
<dbReference type="NCBIfam" id="NF007009">
    <property type="entry name" value="PRK09472.1"/>
    <property type="match status" value="1"/>
</dbReference>
<dbReference type="GO" id="GO:0032153">
    <property type="term" value="C:cell division site"/>
    <property type="evidence" value="ECO:0007669"/>
    <property type="project" value="UniProtKB-UniRule"/>
</dbReference>
<dbReference type="STRING" id="797277.SAMN05216198_2552"/>
<dbReference type="FunFam" id="3.30.420.40:FF:000032">
    <property type="entry name" value="Cell division protein FtsA"/>
    <property type="match status" value="1"/>
</dbReference>
<dbReference type="Pfam" id="PF14450">
    <property type="entry name" value="FtsA"/>
    <property type="match status" value="2"/>
</dbReference>
<evidence type="ECO:0000256" key="4">
    <source>
        <dbReference type="ARBA" id="ARBA00023306"/>
    </source>
</evidence>
<dbReference type="Proteomes" id="UP000243426">
    <property type="component" value="Chromosome I"/>
</dbReference>
<dbReference type="SMART" id="SM00842">
    <property type="entry name" value="FtsA"/>
    <property type="match status" value="1"/>
</dbReference>
<evidence type="ECO:0000256" key="6">
    <source>
        <dbReference type="PIRNR" id="PIRNR003101"/>
    </source>
</evidence>
<evidence type="ECO:0000313" key="8">
    <source>
        <dbReference type="EMBL" id="SDS69981.1"/>
    </source>
</evidence>
<dbReference type="Gene3D" id="3.30.420.40">
    <property type="match status" value="2"/>
</dbReference>
<dbReference type="Gene3D" id="3.30.1490.110">
    <property type="match status" value="1"/>
</dbReference>
<dbReference type="InterPro" id="IPR043129">
    <property type="entry name" value="ATPase_NBD"/>
</dbReference>
<dbReference type="PANTHER" id="PTHR32432">
    <property type="entry name" value="CELL DIVISION PROTEIN FTSA-RELATED"/>
    <property type="match status" value="1"/>
</dbReference>
<reference evidence="9" key="1">
    <citation type="submission" date="2016-10" db="EMBL/GenBank/DDBJ databases">
        <authorList>
            <person name="Varghese N."/>
            <person name="Submissions S."/>
        </authorList>
    </citation>
    <scope>NUCLEOTIDE SEQUENCE [LARGE SCALE GENOMIC DNA]</scope>
    <source>
        <strain evidence="9">2SM5</strain>
    </source>
</reference>
<dbReference type="NCBIfam" id="TIGR01174">
    <property type="entry name" value="ftsA"/>
    <property type="match status" value="1"/>
</dbReference>
<sequence>MASKLGSRMIVGLDIGTSKVVALVGEIGADGQLEIVGIGSHPSRGMKKGVVVNIESTVQSIQRAIEEAELMAGCQIHSVFAGIAGNHIRSLNSHGIVAIREGEVVQADIERVLDAAQAVAIPADQKVLHILPQEYVIDNQEGVREPRGMSGVRLEAKVHLVTCAMNAVQNIEKCIRRCGLEVEDVILEQLASSYSVLTEDEKELGVCMVDVGGGTTDIAIFTEGAIRHTAVIPIAGDQVTNDIAMALRTPTQYAEEIKIRYACALAKLAGPEETIKVPSVGERPPRDLSRQALAEVVEPRYDELFTLIQAELRRSGYEDMIPAGIVLTGGTAKMEGAVELAEEIFHMPVRLGVPQEFKGLADVVRNPIYSTGVGLLHYGMQHHADGNHNSSEQSRESPLIKVKRWFKGNF</sequence>
<proteinExistence type="inferred from homology"/>
<dbReference type="FunFam" id="3.30.420.40:FF:000035">
    <property type="entry name" value="Cell division protein FtsA"/>
    <property type="match status" value="1"/>
</dbReference>
<evidence type="ECO:0000256" key="2">
    <source>
        <dbReference type="ARBA" id="ARBA00022618"/>
    </source>
</evidence>
<name>A0A1H1UCF4_9GAMM</name>
<gene>
    <name evidence="5" type="primary">ftsA</name>
    <name evidence="8" type="ORF">SAMN05216198_2552</name>
</gene>
<organism evidence="8 9">
    <name type="scientific">Halopseudomonas litoralis</name>
    <dbReference type="NCBI Taxonomy" id="797277"/>
    <lineage>
        <taxon>Bacteria</taxon>
        <taxon>Pseudomonadati</taxon>
        <taxon>Pseudomonadota</taxon>
        <taxon>Gammaproteobacteria</taxon>
        <taxon>Pseudomonadales</taxon>
        <taxon>Pseudomonadaceae</taxon>
        <taxon>Halopseudomonas</taxon>
    </lineage>
</organism>
<dbReference type="Pfam" id="PF02491">
    <property type="entry name" value="SHS2_FTSA"/>
    <property type="match status" value="1"/>
</dbReference>
<keyword evidence="1 5" id="KW-1003">Cell membrane</keyword>